<gene>
    <name evidence="1" type="ORF">Q4T40_14310</name>
</gene>
<dbReference type="EMBL" id="JAUOZS010000001">
    <property type="protein sequence ID" value="MDT8902419.1"/>
    <property type="molecule type" value="Genomic_DNA"/>
</dbReference>
<dbReference type="RefSeq" id="WP_413782492.1">
    <property type="nucleotide sequence ID" value="NZ_JAUOZS010000001.1"/>
</dbReference>
<sequence length="320" mass="35293">MLTHLLVLVDGSAPPFCHYGHDRRECELMPLATLKKAVAFARSGGLALTLLLGREELPPAYRAALAETEFAAIVPAGLANRYPDAILVLDAEDPGSFPDEACAGQRLILRLPRRRLGDMAALVASCAGRAARLDLYLADIDRYTAADIGEYGRQLKLAAEYVTDLYRQGSLPEMNIFSDRLLLSGMRNCDAGAAHLTVAPNGLLYICPGFYYDDEEHPAGSLADGVTLANRRLLELTNAPICSCCDAFHCKRCIYLNRKTTLEWNTPSREQCVLAHLERNAAGLIREQLGTTPPFSRLRFIPAIDYLDPFEQMPTRRTLP</sequence>
<dbReference type="NCBIfam" id="TIGR04119">
    <property type="entry name" value="CXXX_matur"/>
    <property type="match status" value="1"/>
</dbReference>
<dbReference type="InterPro" id="IPR026401">
    <property type="entry name" value="CXXX_matur"/>
</dbReference>
<dbReference type="Proteomes" id="UP001254848">
    <property type="component" value="Unassembled WGS sequence"/>
</dbReference>
<reference evidence="1 2" key="1">
    <citation type="submission" date="2023-07" db="EMBL/GenBank/DDBJ databases">
        <title>The novel representative of Negativicutes class, Anaeroselena agilis gen. nov. sp. nov.</title>
        <authorList>
            <person name="Prokofeva M.I."/>
            <person name="Elcheninov A.G."/>
            <person name="Klyukina A."/>
            <person name="Kublanov I.V."/>
            <person name="Frolov E.N."/>
            <person name="Podosokorskaya O.A."/>
        </authorList>
    </citation>
    <scope>NUCLEOTIDE SEQUENCE [LARGE SCALE GENOMIC DNA]</scope>
    <source>
        <strain evidence="1 2">4137-cl</strain>
    </source>
</reference>
<keyword evidence="2" id="KW-1185">Reference proteome</keyword>
<accession>A0ABU3P050</accession>
<protein>
    <submittedName>
        <fullName evidence="1">CXXX repeat peptide maturase</fullName>
    </submittedName>
</protein>
<name>A0ABU3P050_9FIRM</name>
<proteinExistence type="predicted"/>
<evidence type="ECO:0000313" key="2">
    <source>
        <dbReference type="Proteomes" id="UP001254848"/>
    </source>
</evidence>
<evidence type="ECO:0000313" key="1">
    <source>
        <dbReference type="EMBL" id="MDT8902419.1"/>
    </source>
</evidence>
<organism evidence="1 2">
    <name type="scientific">Anaeroselena agilis</name>
    <dbReference type="NCBI Taxonomy" id="3063788"/>
    <lineage>
        <taxon>Bacteria</taxon>
        <taxon>Bacillati</taxon>
        <taxon>Bacillota</taxon>
        <taxon>Negativicutes</taxon>
        <taxon>Acetonemataceae</taxon>
        <taxon>Anaeroselena</taxon>
    </lineage>
</organism>
<comment type="caution">
    <text evidence="1">The sequence shown here is derived from an EMBL/GenBank/DDBJ whole genome shotgun (WGS) entry which is preliminary data.</text>
</comment>